<feature type="transmembrane region" description="Helical" evidence="1">
    <location>
        <begin position="65"/>
        <end position="90"/>
    </location>
</feature>
<proteinExistence type="predicted"/>
<gene>
    <name evidence="2" type="ORF">PDIGIT_LOCUS12431</name>
</gene>
<comment type="caution">
    <text evidence="2">The sequence shown here is derived from an EMBL/GenBank/DDBJ whole genome shotgun (WGS) entry which is preliminary data.</text>
</comment>
<name>A0A9W4UM92_9PLEO</name>
<evidence type="ECO:0000313" key="3">
    <source>
        <dbReference type="Proteomes" id="UP001152607"/>
    </source>
</evidence>
<keyword evidence="1" id="KW-0472">Membrane</keyword>
<dbReference type="EMBL" id="CAOQHR010000009">
    <property type="protein sequence ID" value="CAI6339278.1"/>
    <property type="molecule type" value="Genomic_DNA"/>
</dbReference>
<keyword evidence="1" id="KW-1133">Transmembrane helix</keyword>
<evidence type="ECO:0000256" key="1">
    <source>
        <dbReference type="SAM" id="Phobius"/>
    </source>
</evidence>
<organism evidence="2 3">
    <name type="scientific">Periconia digitata</name>
    <dbReference type="NCBI Taxonomy" id="1303443"/>
    <lineage>
        <taxon>Eukaryota</taxon>
        <taxon>Fungi</taxon>
        <taxon>Dikarya</taxon>
        <taxon>Ascomycota</taxon>
        <taxon>Pezizomycotina</taxon>
        <taxon>Dothideomycetes</taxon>
        <taxon>Pleosporomycetidae</taxon>
        <taxon>Pleosporales</taxon>
        <taxon>Massarineae</taxon>
        <taxon>Periconiaceae</taxon>
        <taxon>Periconia</taxon>
    </lineage>
</organism>
<dbReference type="OrthoDB" id="4521223at2759"/>
<keyword evidence="1" id="KW-0812">Transmembrane</keyword>
<keyword evidence="3" id="KW-1185">Reference proteome</keyword>
<dbReference type="AlphaFoldDB" id="A0A9W4UM92"/>
<sequence length="107" mass="11906">MSSSQPAPRPGGYIDPNFPNPMGEGDATIIIYGYTPSLAVGVLGVVLFVLAGIAHAVALVRWRTWYFSTVLVGTAFVSLKFSLLCVWGLGRWGIGLRWWWWCGWFRI</sequence>
<evidence type="ECO:0000313" key="2">
    <source>
        <dbReference type="EMBL" id="CAI6339278.1"/>
    </source>
</evidence>
<reference evidence="2" key="1">
    <citation type="submission" date="2023-01" db="EMBL/GenBank/DDBJ databases">
        <authorList>
            <person name="Van Ghelder C."/>
            <person name="Rancurel C."/>
        </authorList>
    </citation>
    <scope>NUCLEOTIDE SEQUENCE</scope>
    <source>
        <strain evidence="2">CNCM I-4278</strain>
    </source>
</reference>
<protein>
    <submittedName>
        <fullName evidence="2">Uncharacterized protein</fullName>
    </submittedName>
</protein>
<feature type="transmembrane region" description="Helical" evidence="1">
    <location>
        <begin position="29"/>
        <end position="53"/>
    </location>
</feature>
<dbReference type="Proteomes" id="UP001152607">
    <property type="component" value="Unassembled WGS sequence"/>
</dbReference>
<accession>A0A9W4UM92</accession>